<sequence>MDPKPHTQSHKDLLLDQPLSSPSVSTPQEPATKPNQPTNQPTTVTCLPNEMENMGVGAREARATRPYDDPGGGEGKGNCEDGCNSTTVPERDLISLDCNTCFSPLLQPVHDMAIEGAGATYVCNPHPTSHPRPFSEGQGEGDWELDVLQRFQSPGLPVSSTALNAVHIHSGNAADTAALENTTVDARRSQ</sequence>
<evidence type="ECO:0000256" key="1">
    <source>
        <dbReference type="SAM" id="MobiDB-lite"/>
    </source>
</evidence>
<feature type="region of interest" description="Disordered" evidence="1">
    <location>
        <begin position="1"/>
        <end position="49"/>
    </location>
</feature>
<keyword evidence="3" id="KW-1185">Reference proteome</keyword>
<feature type="compositionally biased region" description="Low complexity" evidence="1">
    <location>
        <begin position="15"/>
        <end position="25"/>
    </location>
</feature>
<name>A0A167GRC5_CALVF</name>
<protein>
    <submittedName>
        <fullName evidence="2">Uncharacterized protein</fullName>
    </submittedName>
</protein>
<gene>
    <name evidence="2" type="ORF">CALVIDRAFT_568706</name>
</gene>
<dbReference type="EMBL" id="KV417333">
    <property type="protein sequence ID" value="KZO90828.1"/>
    <property type="molecule type" value="Genomic_DNA"/>
</dbReference>
<feature type="compositionally biased region" description="Basic and acidic residues" evidence="1">
    <location>
        <begin position="1"/>
        <end position="14"/>
    </location>
</feature>
<dbReference type="AlphaFoldDB" id="A0A167GRC5"/>
<proteinExistence type="predicted"/>
<accession>A0A167GRC5</accession>
<organism evidence="2 3">
    <name type="scientific">Calocera viscosa (strain TUFC12733)</name>
    <dbReference type="NCBI Taxonomy" id="1330018"/>
    <lineage>
        <taxon>Eukaryota</taxon>
        <taxon>Fungi</taxon>
        <taxon>Dikarya</taxon>
        <taxon>Basidiomycota</taxon>
        <taxon>Agaricomycotina</taxon>
        <taxon>Dacrymycetes</taxon>
        <taxon>Dacrymycetales</taxon>
        <taxon>Dacrymycetaceae</taxon>
        <taxon>Calocera</taxon>
    </lineage>
</organism>
<dbReference type="Proteomes" id="UP000076738">
    <property type="component" value="Unassembled WGS sequence"/>
</dbReference>
<evidence type="ECO:0000313" key="3">
    <source>
        <dbReference type="Proteomes" id="UP000076738"/>
    </source>
</evidence>
<evidence type="ECO:0000313" key="2">
    <source>
        <dbReference type="EMBL" id="KZO90828.1"/>
    </source>
</evidence>
<feature type="compositionally biased region" description="Low complexity" evidence="1">
    <location>
        <begin position="34"/>
        <end position="43"/>
    </location>
</feature>
<reference evidence="2 3" key="1">
    <citation type="journal article" date="2016" name="Mol. Biol. Evol.">
        <title>Comparative Genomics of Early-Diverging Mushroom-Forming Fungi Provides Insights into the Origins of Lignocellulose Decay Capabilities.</title>
        <authorList>
            <person name="Nagy L.G."/>
            <person name="Riley R."/>
            <person name="Tritt A."/>
            <person name="Adam C."/>
            <person name="Daum C."/>
            <person name="Floudas D."/>
            <person name="Sun H."/>
            <person name="Yadav J.S."/>
            <person name="Pangilinan J."/>
            <person name="Larsson K.H."/>
            <person name="Matsuura K."/>
            <person name="Barry K."/>
            <person name="Labutti K."/>
            <person name="Kuo R."/>
            <person name="Ohm R.A."/>
            <person name="Bhattacharya S.S."/>
            <person name="Shirouzu T."/>
            <person name="Yoshinaga Y."/>
            <person name="Martin F.M."/>
            <person name="Grigoriev I.V."/>
            <person name="Hibbett D.S."/>
        </authorList>
    </citation>
    <scope>NUCLEOTIDE SEQUENCE [LARGE SCALE GENOMIC DNA]</scope>
    <source>
        <strain evidence="2 3">TUFC12733</strain>
    </source>
</reference>